<feature type="domain" description="NFACT RNA-binding" evidence="8">
    <location>
        <begin position="521"/>
        <end position="630"/>
    </location>
</feature>
<protein>
    <submittedName>
        <fullName evidence="10">Fibronectin-binding protein A N-terminus-domain-containing protein</fullName>
    </submittedName>
</protein>
<reference evidence="11" key="1">
    <citation type="journal article" date="2018" name="Nat. Microbiol.">
        <title>Leveraging single-cell genomics to expand the fungal tree of life.</title>
        <authorList>
            <person name="Ahrendt S.R."/>
            <person name="Quandt C.A."/>
            <person name="Ciobanu D."/>
            <person name="Clum A."/>
            <person name="Salamov A."/>
            <person name="Andreopoulos B."/>
            <person name="Cheng J.F."/>
            <person name="Woyke T."/>
            <person name="Pelin A."/>
            <person name="Henrissat B."/>
            <person name="Reynolds N.K."/>
            <person name="Benny G.L."/>
            <person name="Smith M.E."/>
            <person name="James T.Y."/>
            <person name="Grigoriev I.V."/>
        </authorList>
    </citation>
    <scope>NUCLEOTIDE SEQUENCE [LARGE SCALE GENOMIC DNA]</scope>
    <source>
        <strain evidence="11">RSA 468</strain>
    </source>
</reference>
<sequence length="1001" mass="111332">MKQRFSALDVCASVADIRQKVVDHRLQNIYDVNSKTYLLKFAKPDSKDFLLIESGIRLHTTDFSRDKATIPSNFCMKLRKHLRTRRLTAVTQLGLDRIVDFEFAGNEHIPTYHLITEFYASGNIILTDGNYRIMTLLRVVQPNETTRIAVDTIYDIQQFGRPFTPMTQATWEELVAQAKSGEMVKKFLNQRTVYGPQLSEHIIRTAGLEPNIKFGTGLPLTADSPESQRLLNQFAEADVWITHCMAHPQPGYIVLAPPAPTEIATPTDVFLDFQPFLFAQLQDKPIRKFDHFDKAVDHYFSLLESQKLEMQTRGQEEAALRKLDYIRQEHLGRIQGLEQAQVRNVAKANALDARRDQVEQTIAVIRNAVASGLSWSDIDELIRDQKAQGNPLALTIHALKLESNRITLALPSVDSNDEEESESSESNDDLFATDDEDEDDADEKAAPSTLLIDVDIYQTVFANVRSYFDVKKKSAFKHSKTVAVSQKALKSAQRTIEHSLKETRITATINKMRKPLWFERFLWFISSEGYLVLAGRDMQQNELLVQKHLQKGDIYVHADLHGAASVIVKNHGPGEVPPSTLLQAGIMSVCQSKAWEAKIVTSAWCVQAHQVSKSAPTGEYLTTGSFMIRGKKTFLPPAQLVYGFGILFRLEESCIGKHLAEHRRDQSEAQELSGDLDNSQPAEVNVAEAVATADEPTTVVTAEDFAKARARYNLDDLNQPEANDEGNAAAPSNPKNGHPDVGPPAPNQRRPLTAKERRLQRQNHSKGPEPAPKPKAAPRSRRGKTKKKSAQQEDEEWERKLQQHQAPSDLSEFAPLANSEPEAGAEAEATDSAGPSLSTNSPEVSTTNPQPEESAPVAQDQISVSESDPRQNANEAAEIRQLLLEENIVPIEPEDNVSLLDSLTATPFADDILLSAVPVCAPYTALQNYKYKVKLTPGTLKKGKACKSALAVFLTNPESTAQEKALMKSVPDTDLISQMLAKVKVSAPNLELARKSLKKKR</sequence>
<dbReference type="Pfam" id="PF11923">
    <property type="entry name" value="NFACT-C"/>
    <property type="match status" value="1"/>
</dbReference>
<dbReference type="EMBL" id="ML003235">
    <property type="protein sequence ID" value="RKP34361.1"/>
    <property type="molecule type" value="Genomic_DNA"/>
</dbReference>
<dbReference type="PANTHER" id="PTHR15239:SF6">
    <property type="entry name" value="RIBOSOME QUALITY CONTROL COMPLEX SUBUNIT NEMF"/>
    <property type="match status" value="1"/>
</dbReference>
<comment type="subcellular location">
    <subcellularLocation>
        <location evidence="2">Cytoplasm</location>
    </subcellularLocation>
    <subcellularLocation>
        <location evidence="1">Nucleus</location>
    </subcellularLocation>
</comment>
<evidence type="ECO:0000256" key="4">
    <source>
        <dbReference type="ARBA" id="ARBA00022490"/>
    </source>
</evidence>
<dbReference type="Pfam" id="PF05670">
    <property type="entry name" value="NFACT-R_1"/>
    <property type="match status" value="1"/>
</dbReference>
<keyword evidence="11" id="KW-1185">Reference proteome</keyword>
<dbReference type="GO" id="GO:0072344">
    <property type="term" value="P:rescue of stalled ribosome"/>
    <property type="evidence" value="ECO:0007669"/>
    <property type="project" value="TreeGrafter"/>
</dbReference>
<feature type="region of interest" description="Disordered" evidence="7">
    <location>
        <begin position="717"/>
        <end position="873"/>
    </location>
</feature>
<dbReference type="Proteomes" id="UP000268162">
    <property type="component" value="Unassembled WGS sequence"/>
</dbReference>
<gene>
    <name evidence="10" type="ORF">BJ085DRAFT_14246</name>
</gene>
<evidence type="ECO:0000259" key="9">
    <source>
        <dbReference type="Pfam" id="PF11923"/>
    </source>
</evidence>
<feature type="compositionally biased region" description="Acidic residues" evidence="7">
    <location>
        <begin position="415"/>
        <end position="442"/>
    </location>
</feature>
<feature type="region of interest" description="Disordered" evidence="7">
    <location>
        <begin position="412"/>
        <end position="444"/>
    </location>
</feature>
<feature type="compositionally biased region" description="Basic residues" evidence="7">
    <location>
        <begin position="776"/>
        <end position="789"/>
    </location>
</feature>
<name>A0A4P9ZP07_9FUNG</name>
<proteinExistence type="inferred from homology"/>
<evidence type="ECO:0000256" key="2">
    <source>
        <dbReference type="ARBA" id="ARBA00004496"/>
    </source>
</evidence>
<dbReference type="Gene3D" id="2.30.310.10">
    <property type="entry name" value="ibrinogen binding protein from staphylococcus aureus domain"/>
    <property type="match status" value="1"/>
</dbReference>
<dbReference type="FunFam" id="2.30.310.10:FF:000001">
    <property type="entry name" value="Nuclear export mediator factor Nemf"/>
    <property type="match status" value="1"/>
</dbReference>
<accession>A0A4P9ZP07</accession>
<feature type="compositionally biased region" description="Polar residues" evidence="7">
    <location>
        <begin position="860"/>
        <end position="873"/>
    </location>
</feature>
<comment type="similarity">
    <text evidence="3">Belongs to the NEMF family.</text>
</comment>
<evidence type="ECO:0000313" key="11">
    <source>
        <dbReference type="Proteomes" id="UP000268162"/>
    </source>
</evidence>
<keyword evidence="4" id="KW-0963">Cytoplasm</keyword>
<evidence type="ECO:0000256" key="7">
    <source>
        <dbReference type="SAM" id="MobiDB-lite"/>
    </source>
</evidence>
<dbReference type="GO" id="GO:0005737">
    <property type="term" value="C:cytoplasm"/>
    <property type="evidence" value="ECO:0007669"/>
    <property type="project" value="UniProtKB-SubCell"/>
</dbReference>
<dbReference type="InterPro" id="IPR008532">
    <property type="entry name" value="NFACT_RNA-bd"/>
</dbReference>
<evidence type="ECO:0000256" key="5">
    <source>
        <dbReference type="ARBA" id="ARBA00023054"/>
    </source>
</evidence>
<dbReference type="Pfam" id="PF05833">
    <property type="entry name" value="NFACT_N"/>
    <property type="match status" value="1"/>
</dbReference>
<evidence type="ECO:0000259" key="8">
    <source>
        <dbReference type="Pfam" id="PF05670"/>
    </source>
</evidence>
<feature type="compositionally biased region" description="Polar residues" evidence="7">
    <location>
        <begin position="833"/>
        <end position="851"/>
    </location>
</feature>
<dbReference type="PANTHER" id="PTHR15239">
    <property type="entry name" value="NUCLEAR EXPORT MEDIATOR FACTOR NEMF"/>
    <property type="match status" value="1"/>
</dbReference>
<dbReference type="InterPro" id="IPR021846">
    <property type="entry name" value="NFACT-C"/>
</dbReference>
<organism evidence="10 11">
    <name type="scientific">Dimargaris cristalligena</name>
    <dbReference type="NCBI Taxonomy" id="215637"/>
    <lineage>
        <taxon>Eukaryota</taxon>
        <taxon>Fungi</taxon>
        <taxon>Fungi incertae sedis</taxon>
        <taxon>Zoopagomycota</taxon>
        <taxon>Kickxellomycotina</taxon>
        <taxon>Dimargaritomycetes</taxon>
        <taxon>Dimargaritales</taxon>
        <taxon>Dimargaritaceae</taxon>
        <taxon>Dimargaris</taxon>
    </lineage>
</organism>
<evidence type="ECO:0000256" key="6">
    <source>
        <dbReference type="ARBA" id="ARBA00023242"/>
    </source>
</evidence>
<keyword evidence="5" id="KW-0175">Coiled coil</keyword>
<dbReference type="GO" id="GO:0000049">
    <property type="term" value="F:tRNA binding"/>
    <property type="evidence" value="ECO:0007669"/>
    <property type="project" value="TreeGrafter"/>
</dbReference>
<evidence type="ECO:0000256" key="1">
    <source>
        <dbReference type="ARBA" id="ARBA00004123"/>
    </source>
</evidence>
<dbReference type="GO" id="GO:0043023">
    <property type="term" value="F:ribosomal large subunit binding"/>
    <property type="evidence" value="ECO:0007669"/>
    <property type="project" value="TreeGrafter"/>
</dbReference>
<dbReference type="InterPro" id="IPR051608">
    <property type="entry name" value="RQC_Subunit_NEMF"/>
</dbReference>
<dbReference type="AlphaFoldDB" id="A0A4P9ZP07"/>
<evidence type="ECO:0000313" key="10">
    <source>
        <dbReference type="EMBL" id="RKP34361.1"/>
    </source>
</evidence>
<keyword evidence="6" id="KW-0539">Nucleus</keyword>
<feature type="domain" description="NFACT protein C-terminal" evidence="9">
    <location>
        <begin position="895"/>
        <end position="986"/>
    </location>
</feature>
<dbReference type="STRING" id="215637.A0A4P9ZP07"/>
<dbReference type="GO" id="GO:1990112">
    <property type="term" value="C:RQC complex"/>
    <property type="evidence" value="ECO:0007669"/>
    <property type="project" value="TreeGrafter"/>
</dbReference>
<dbReference type="GO" id="GO:1990116">
    <property type="term" value="P:ribosome-associated ubiquitin-dependent protein catabolic process"/>
    <property type="evidence" value="ECO:0007669"/>
    <property type="project" value="TreeGrafter"/>
</dbReference>
<dbReference type="GO" id="GO:0005634">
    <property type="term" value="C:nucleus"/>
    <property type="evidence" value="ECO:0007669"/>
    <property type="project" value="UniProtKB-SubCell"/>
</dbReference>
<evidence type="ECO:0000256" key="3">
    <source>
        <dbReference type="ARBA" id="ARBA00008318"/>
    </source>
</evidence>